<sequence length="153" mass="16258">MAATILRRLGRPRWDHLRAVVSMHGPGDVLVHGWFGLGNCAIQGPSSVHAMIGEEIGMAPPGMDVGFLIGQLTEIRAFVRPQNGGATPDIHALLDGYGPAPTNTRAWSALGILLHLNDYSRYVSCDPAVAPLYADLAATVLDDCSTTAEAPSW</sequence>
<evidence type="ECO:0000313" key="1">
    <source>
        <dbReference type="EMBL" id="MBB6174690.1"/>
    </source>
</evidence>
<dbReference type="Proteomes" id="UP000546642">
    <property type="component" value="Unassembled WGS sequence"/>
</dbReference>
<reference evidence="1 2" key="1">
    <citation type="submission" date="2020-08" db="EMBL/GenBank/DDBJ databases">
        <title>Sequencing the genomes of 1000 actinobacteria strains.</title>
        <authorList>
            <person name="Klenk H.-P."/>
        </authorList>
    </citation>
    <scope>NUCLEOTIDE SEQUENCE [LARGE SCALE GENOMIC DNA]</scope>
    <source>
        <strain evidence="1 2">DSM 46659</strain>
    </source>
</reference>
<accession>A0A7W9YMG3</accession>
<comment type="caution">
    <text evidence="1">The sequence shown here is derived from an EMBL/GenBank/DDBJ whole genome shotgun (WGS) entry which is preliminary data.</text>
</comment>
<name>A0A7W9YMG3_9ACTN</name>
<dbReference type="AlphaFoldDB" id="A0A7W9YMG3"/>
<dbReference type="EMBL" id="JACHDS010000001">
    <property type="protein sequence ID" value="MBB6174690.1"/>
    <property type="molecule type" value="Genomic_DNA"/>
</dbReference>
<proteinExistence type="predicted"/>
<gene>
    <name evidence="1" type="ORF">HNR23_004750</name>
</gene>
<dbReference type="RefSeq" id="WP_184078877.1">
    <property type="nucleotide sequence ID" value="NZ_JACHDS010000001.1"/>
</dbReference>
<evidence type="ECO:0000313" key="2">
    <source>
        <dbReference type="Proteomes" id="UP000546642"/>
    </source>
</evidence>
<protein>
    <submittedName>
        <fullName evidence="1">Uncharacterized protein</fullName>
    </submittedName>
</protein>
<keyword evidence="2" id="KW-1185">Reference proteome</keyword>
<organism evidence="1 2">
    <name type="scientific">Nocardiopsis mwathae</name>
    <dbReference type="NCBI Taxonomy" id="1472723"/>
    <lineage>
        <taxon>Bacteria</taxon>
        <taxon>Bacillati</taxon>
        <taxon>Actinomycetota</taxon>
        <taxon>Actinomycetes</taxon>
        <taxon>Streptosporangiales</taxon>
        <taxon>Nocardiopsidaceae</taxon>
        <taxon>Nocardiopsis</taxon>
    </lineage>
</organism>